<name>A0A4S3PLW4_9BACI</name>
<keyword evidence="3 7" id="KW-0812">Transmembrane</keyword>
<evidence type="ECO:0000256" key="5">
    <source>
        <dbReference type="ARBA" id="ARBA00023136"/>
    </source>
</evidence>
<dbReference type="InterPro" id="IPR004995">
    <property type="entry name" value="Spore_Ger"/>
</dbReference>
<dbReference type="PIRSF" id="PIRSF005690">
    <property type="entry name" value="GerBA"/>
    <property type="match status" value="1"/>
</dbReference>
<keyword evidence="4 7" id="KW-1133">Transmembrane helix</keyword>
<evidence type="ECO:0000256" key="7">
    <source>
        <dbReference type="SAM" id="Phobius"/>
    </source>
</evidence>
<dbReference type="PANTHER" id="PTHR22550">
    <property type="entry name" value="SPORE GERMINATION PROTEIN"/>
    <property type="match status" value="1"/>
</dbReference>
<dbReference type="RefSeq" id="WP_136381609.1">
    <property type="nucleotide sequence ID" value="NZ_SLUB01000069.1"/>
</dbReference>
<gene>
    <name evidence="8" type="ORF">E1I69_21575</name>
</gene>
<protein>
    <submittedName>
        <fullName evidence="8">Spore germination protein</fullName>
    </submittedName>
</protein>
<keyword evidence="5 6" id="KW-0472">Membrane</keyword>
<comment type="similarity">
    <text evidence="2 6">Belongs to the GerABKA family.</text>
</comment>
<keyword evidence="9" id="KW-1185">Reference proteome</keyword>
<evidence type="ECO:0000256" key="6">
    <source>
        <dbReference type="PIRNR" id="PIRNR005690"/>
    </source>
</evidence>
<feature type="transmembrane region" description="Helical" evidence="7">
    <location>
        <begin position="404"/>
        <end position="425"/>
    </location>
</feature>
<dbReference type="PANTHER" id="PTHR22550:SF5">
    <property type="entry name" value="LEUCINE ZIPPER PROTEIN 4"/>
    <property type="match status" value="1"/>
</dbReference>
<comment type="caution">
    <text evidence="8">The sequence shown here is derived from an EMBL/GenBank/DDBJ whole genome shotgun (WGS) entry which is preliminary data.</text>
</comment>
<dbReference type="EMBL" id="SLUB01000069">
    <property type="protein sequence ID" value="THE09652.1"/>
    <property type="molecule type" value="Genomic_DNA"/>
</dbReference>
<comment type="subcellular location">
    <subcellularLocation>
        <location evidence="6">Cell membrane</location>
    </subcellularLocation>
    <subcellularLocation>
        <location evidence="1">Membrane</location>
        <topology evidence="1">Multi-pass membrane protein</topology>
    </subcellularLocation>
</comment>
<evidence type="ECO:0000256" key="2">
    <source>
        <dbReference type="ARBA" id="ARBA00005278"/>
    </source>
</evidence>
<dbReference type="GO" id="GO:0009847">
    <property type="term" value="P:spore germination"/>
    <property type="evidence" value="ECO:0007669"/>
    <property type="project" value="UniProtKB-UniRule"/>
</dbReference>
<evidence type="ECO:0000313" key="8">
    <source>
        <dbReference type="EMBL" id="THE09652.1"/>
    </source>
</evidence>
<sequence length="521" mass="58425">MVLKLLLNVRKRKEDKFSEKMDSLSNEEPDILISSDLSANEGFLRDVFHQCSDVVFRVVPINDKTKLLFVYIDGLCDTKPLDEMMLNPDRTSDKKSEVFIFEEFVANQLRAVAKIKSTQSVNELTNGILTANVAILVEGETTALLADLKGFEKRSIEEPSSETVIRGPRDGFTETLRVNTSLIRRRIRSPRLKIEAFTIGVLSKTDVAIVYIEKIASDSVIEEVRKRLESIEIDGVIETGFIEEFVEDFPFSPFPQVQNTERPDIVCGSLLEGKVSILVDNTPFVLIVPMTFWSGLQAAEDYYERFIYVTFIRWIRYILFNISLLLPSIYVAVITFHPQLIPTNLLISIASAREDVPFPVLFEAIMMELMFEALREAGIRLPKSIGSAVSIVGALVIGEAAVQAGIISAPMVIVVAATGIASFAVPRYNFGTAYRLLRFPILILAGLFGLYGVILGMIAILIHLVHLRSFGVPYLSPIAPQNPKYLKDVLVRAPRWSMHRRPIMVAGQDKTRIPEGRRTKT</sequence>
<evidence type="ECO:0000313" key="9">
    <source>
        <dbReference type="Proteomes" id="UP000306477"/>
    </source>
</evidence>
<dbReference type="InterPro" id="IPR050768">
    <property type="entry name" value="UPF0353/GerABKA_families"/>
</dbReference>
<dbReference type="Pfam" id="PF03323">
    <property type="entry name" value="GerA"/>
    <property type="match status" value="1"/>
</dbReference>
<dbReference type="AlphaFoldDB" id="A0A4S3PLW4"/>
<dbReference type="GO" id="GO:0005886">
    <property type="term" value="C:plasma membrane"/>
    <property type="evidence" value="ECO:0007669"/>
    <property type="project" value="UniProtKB-SubCell"/>
</dbReference>
<organism evidence="8 9">
    <name type="scientific">Bacillus timonensis</name>
    <dbReference type="NCBI Taxonomy" id="1033734"/>
    <lineage>
        <taxon>Bacteria</taxon>
        <taxon>Bacillati</taxon>
        <taxon>Bacillota</taxon>
        <taxon>Bacilli</taxon>
        <taxon>Bacillales</taxon>
        <taxon>Bacillaceae</taxon>
        <taxon>Bacillus</taxon>
    </lineage>
</organism>
<evidence type="ECO:0000256" key="1">
    <source>
        <dbReference type="ARBA" id="ARBA00004141"/>
    </source>
</evidence>
<evidence type="ECO:0000256" key="4">
    <source>
        <dbReference type="ARBA" id="ARBA00022989"/>
    </source>
</evidence>
<feature type="transmembrane region" description="Helical" evidence="7">
    <location>
        <begin position="314"/>
        <end position="336"/>
    </location>
</feature>
<dbReference type="Proteomes" id="UP000306477">
    <property type="component" value="Unassembled WGS sequence"/>
</dbReference>
<dbReference type="OrthoDB" id="9772630at2"/>
<proteinExistence type="inferred from homology"/>
<accession>A0A4S3PLW4</accession>
<evidence type="ECO:0000256" key="3">
    <source>
        <dbReference type="ARBA" id="ARBA00022692"/>
    </source>
</evidence>
<reference evidence="8 9" key="1">
    <citation type="journal article" date="2019" name="Indoor Air">
        <title>Impacts of indoor surface finishes on bacterial viability.</title>
        <authorList>
            <person name="Hu J."/>
            <person name="Maamar S.B."/>
            <person name="Glawe A.J."/>
            <person name="Gottel N."/>
            <person name="Gilbert J.A."/>
            <person name="Hartmann E.M."/>
        </authorList>
    </citation>
    <scope>NUCLEOTIDE SEQUENCE [LARGE SCALE GENOMIC DNA]</scope>
    <source>
        <strain evidence="8 9">AF060A6</strain>
    </source>
</reference>
<feature type="transmembrane region" description="Helical" evidence="7">
    <location>
        <begin position="437"/>
        <end position="465"/>
    </location>
</feature>